<comment type="similarity">
    <text evidence="1">Belongs to the QNG1 protein family.</text>
</comment>
<dbReference type="GO" id="GO:0016787">
    <property type="term" value="F:hydrolase activity"/>
    <property type="evidence" value="ECO:0007669"/>
    <property type="project" value="UniProtKB-KW"/>
</dbReference>
<name>A0A5C3MGM0_9AGAR</name>
<dbReference type="InterPro" id="IPR019438">
    <property type="entry name" value="Q_salvage"/>
</dbReference>
<accession>A0A5C3MGM0</accession>
<protein>
    <recommendedName>
        <fullName evidence="1">Queuosine 5'-phosphate N-glycosylase/hydrolase</fullName>
        <ecNumber evidence="1">3.2.2.-</ecNumber>
    </recommendedName>
    <alternativeName>
        <fullName evidence="1">Queuosine-nucleotide N-glycosylase/hydrolase</fullName>
    </alternativeName>
</protein>
<dbReference type="GO" id="GO:0006400">
    <property type="term" value="P:tRNA modification"/>
    <property type="evidence" value="ECO:0007669"/>
    <property type="project" value="TreeGrafter"/>
</dbReference>
<keyword evidence="1" id="KW-0378">Hydrolase</keyword>
<dbReference type="PANTHER" id="PTHR21314">
    <property type="entry name" value="QUEUOSINE 5'-PHOSPHATE N-GLYCOSYLASE_HYDROLASE-RELATED"/>
    <property type="match status" value="1"/>
</dbReference>
<keyword evidence="3" id="KW-1185">Reference proteome</keyword>
<gene>
    <name evidence="2" type="ORF">BDQ12DRAFT_673224</name>
</gene>
<proteinExistence type="inferred from homology"/>
<evidence type="ECO:0000256" key="1">
    <source>
        <dbReference type="RuleBase" id="RU365002"/>
    </source>
</evidence>
<dbReference type="AlphaFoldDB" id="A0A5C3MGM0"/>
<dbReference type="EC" id="3.2.2.-" evidence="1"/>
<comment type="catalytic activity">
    <reaction evidence="1">
        <text>queuosine 5'-phosphate + H2O = queuine + D-ribose 5-phosphate</text>
        <dbReference type="Rhea" id="RHEA:75387"/>
        <dbReference type="ChEBI" id="CHEBI:15377"/>
        <dbReference type="ChEBI" id="CHEBI:17433"/>
        <dbReference type="ChEBI" id="CHEBI:78346"/>
        <dbReference type="ChEBI" id="CHEBI:194371"/>
    </reaction>
    <physiologicalReaction direction="left-to-right" evidence="1">
        <dbReference type="Rhea" id="RHEA:75388"/>
    </physiologicalReaction>
</comment>
<comment type="function">
    <text evidence="1">Catalyzes the hydrolysis of queuosine 5'-phosphate, releasing the nucleobase queuine (q). Is required for salvage of queuine from exogenous queuosine (Q) that is imported and then converted to queuosine 5'-phosphate intracellularly.</text>
</comment>
<dbReference type="PANTHER" id="PTHR21314:SF1">
    <property type="entry name" value="QUEUOSINE SALVAGE PROTEIN"/>
    <property type="match status" value="1"/>
</dbReference>
<sequence length="411" mass="44829">MSEQPALPPSGAYLPSIRDSSRAVRQAANISITPAAIERLLFSPAFVDSYKRVSAYHGLALPLKFSSVLDELNLISVLSLLNFASGYRVPLHVQTGRGAWDSIRALVFSMYITSSIEDDLLSAVGMKSIQDAKIAELMNVQLHVERPHETISGVVVGELGGPLYDMVKLVTGVLNETGAILSNSGYPNLGAFVAEALNEGAKAGTGKGSDFLMEFVVERLVRAFPAFRDMGLVDGKPIYCFKKALFLLHAISVRFGTTTSHPLFPIPSTKSSPVFTDNVLPSLLIHLGVIDLSSSKLFSLFPAAGSEERLKELLGPSPSTDKDAKKTMPKEGPVLTSQQSYILRAAAIDACELIVETARSAARPESSRARELGWIRDITLPDLDMWIWSVAKDRPDYRALERFVRLDTVFF</sequence>
<dbReference type="EMBL" id="ML213590">
    <property type="protein sequence ID" value="TFK44569.1"/>
    <property type="molecule type" value="Genomic_DNA"/>
</dbReference>
<evidence type="ECO:0000313" key="3">
    <source>
        <dbReference type="Proteomes" id="UP000308652"/>
    </source>
</evidence>
<evidence type="ECO:0000313" key="2">
    <source>
        <dbReference type="EMBL" id="TFK44569.1"/>
    </source>
</evidence>
<organism evidence="2 3">
    <name type="scientific">Crucibulum laeve</name>
    <dbReference type="NCBI Taxonomy" id="68775"/>
    <lineage>
        <taxon>Eukaryota</taxon>
        <taxon>Fungi</taxon>
        <taxon>Dikarya</taxon>
        <taxon>Basidiomycota</taxon>
        <taxon>Agaricomycotina</taxon>
        <taxon>Agaricomycetes</taxon>
        <taxon>Agaricomycetidae</taxon>
        <taxon>Agaricales</taxon>
        <taxon>Agaricineae</taxon>
        <taxon>Nidulariaceae</taxon>
        <taxon>Crucibulum</taxon>
    </lineage>
</organism>
<dbReference type="Proteomes" id="UP000308652">
    <property type="component" value="Unassembled WGS sequence"/>
</dbReference>
<dbReference type="OrthoDB" id="416777at2759"/>
<reference evidence="2 3" key="1">
    <citation type="journal article" date="2019" name="Nat. Ecol. Evol.">
        <title>Megaphylogeny resolves global patterns of mushroom evolution.</title>
        <authorList>
            <person name="Varga T."/>
            <person name="Krizsan K."/>
            <person name="Foldi C."/>
            <person name="Dima B."/>
            <person name="Sanchez-Garcia M."/>
            <person name="Sanchez-Ramirez S."/>
            <person name="Szollosi G.J."/>
            <person name="Szarkandi J.G."/>
            <person name="Papp V."/>
            <person name="Albert L."/>
            <person name="Andreopoulos W."/>
            <person name="Angelini C."/>
            <person name="Antonin V."/>
            <person name="Barry K.W."/>
            <person name="Bougher N.L."/>
            <person name="Buchanan P."/>
            <person name="Buyck B."/>
            <person name="Bense V."/>
            <person name="Catcheside P."/>
            <person name="Chovatia M."/>
            <person name="Cooper J."/>
            <person name="Damon W."/>
            <person name="Desjardin D."/>
            <person name="Finy P."/>
            <person name="Geml J."/>
            <person name="Haridas S."/>
            <person name="Hughes K."/>
            <person name="Justo A."/>
            <person name="Karasinski D."/>
            <person name="Kautmanova I."/>
            <person name="Kiss B."/>
            <person name="Kocsube S."/>
            <person name="Kotiranta H."/>
            <person name="LaButti K.M."/>
            <person name="Lechner B.E."/>
            <person name="Liimatainen K."/>
            <person name="Lipzen A."/>
            <person name="Lukacs Z."/>
            <person name="Mihaltcheva S."/>
            <person name="Morgado L.N."/>
            <person name="Niskanen T."/>
            <person name="Noordeloos M.E."/>
            <person name="Ohm R.A."/>
            <person name="Ortiz-Santana B."/>
            <person name="Ovrebo C."/>
            <person name="Racz N."/>
            <person name="Riley R."/>
            <person name="Savchenko A."/>
            <person name="Shiryaev A."/>
            <person name="Soop K."/>
            <person name="Spirin V."/>
            <person name="Szebenyi C."/>
            <person name="Tomsovsky M."/>
            <person name="Tulloss R.E."/>
            <person name="Uehling J."/>
            <person name="Grigoriev I.V."/>
            <person name="Vagvolgyi C."/>
            <person name="Papp T."/>
            <person name="Martin F.M."/>
            <person name="Miettinen O."/>
            <person name="Hibbett D.S."/>
            <person name="Nagy L.G."/>
        </authorList>
    </citation>
    <scope>NUCLEOTIDE SEQUENCE [LARGE SCALE GENOMIC DNA]</scope>
    <source>
        <strain evidence="2 3">CBS 166.37</strain>
    </source>
</reference>